<name>A0A1I7KHE5_9BURK</name>
<evidence type="ECO:0000259" key="1">
    <source>
        <dbReference type="Pfam" id="PF04851"/>
    </source>
</evidence>
<dbReference type="PANTHER" id="PTHR47396">
    <property type="entry name" value="TYPE I RESTRICTION ENZYME ECOKI R PROTEIN"/>
    <property type="match status" value="1"/>
</dbReference>
<evidence type="ECO:0000313" key="2">
    <source>
        <dbReference type="EMBL" id="SFU96858.1"/>
    </source>
</evidence>
<dbReference type="InterPro" id="IPR006935">
    <property type="entry name" value="Helicase/UvrB_N"/>
</dbReference>
<dbReference type="GO" id="GO:0003677">
    <property type="term" value="F:DNA binding"/>
    <property type="evidence" value="ECO:0007669"/>
    <property type="project" value="InterPro"/>
</dbReference>
<evidence type="ECO:0000313" key="3">
    <source>
        <dbReference type="Proteomes" id="UP000183656"/>
    </source>
</evidence>
<organism evidence="2 3">
    <name type="scientific">Paenacidovorax caeni</name>
    <dbReference type="NCBI Taxonomy" id="343013"/>
    <lineage>
        <taxon>Bacteria</taxon>
        <taxon>Pseudomonadati</taxon>
        <taxon>Pseudomonadota</taxon>
        <taxon>Betaproteobacteria</taxon>
        <taxon>Burkholderiales</taxon>
        <taxon>Comamonadaceae</taxon>
        <taxon>Paenacidovorax</taxon>
    </lineage>
</organism>
<protein>
    <submittedName>
        <fullName evidence="2">Type III restriction enzyme</fullName>
    </submittedName>
</protein>
<dbReference type="GO" id="GO:0005524">
    <property type="term" value="F:ATP binding"/>
    <property type="evidence" value="ECO:0007669"/>
    <property type="project" value="InterPro"/>
</dbReference>
<dbReference type="STRING" id="343013.SAMN04489707_10522"/>
<accession>A0A1I7KHE5</accession>
<proteinExistence type="predicted"/>
<dbReference type="RefSeq" id="WP_054257795.1">
    <property type="nucleotide sequence ID" value="NZ_CYIG01000057.1"/>
</dbReference>
<sequence length="909" mass="101323">MTNFSPKKYQYDPVDGGGVLNSVEAYFKTCHELPSPSIAFTATTERLWGRGNPYNPLSGFPADMPYFCLRVPTGGGKTWLAAKSVQLVNTHLLRCEHSVILWLVPSKPIREQTIKALKDRSHPYHAALREAGPITVLDLEEAKSVTRATLDTSTTIIVATRQAFQVEEEECRKVYQSSGALMHHFDNLSPSQRDELLTDGEGSELTTPYSLANVLRLRRPFVVVDEAHNSRTELAFDMLARFRPSGVMELTATPDLERTPSNVLHSVSAAELKAEEMIKLPVVLVTEPNWQQCLADAIGRRDALHKLADEERRAGAAYLRPLVLIQSEPRRAGIETLDFEKVKNELITNHGIPASEIVVATGEEKGLEQIDADYKLGIADPACPVKFVITQKALAEGWDCPFAYILVSMASLSSATAVEQLLGRVLRQPGASHRQAKALNQSYAFVVSRNFAETAGALRDRLVAGAGFERREVTEFVTAAKAEQARLDLEGHAGRVIVRPVAITLSEKPDLKSVPKPVRDKVSWDGKLNTLTISTPLTEDEAEVLKASVTSETAAAAIVEAAEVSRTTAIEFFQTPAELGERFRVPQLALRVQGSQGELALFDDPEVLEYPWDLSPYDAAPTADDLTALGAALKVSEGGEIDIDAGGHVVSRFLPDLQRDLGLVYQPENWDEVRIATWLCRNLPEPSLTHASKQTFVAAWLTDLLRREGFTLARANLQKFLIRNLIEARIRELRKQAVAKAFQQALFGDDAATRVAVTDQYTFEFHAQAYAPSRDYDGRFGHFDFRKHFYGRMGDFDSKEEFECACQLDMWAQQGRIQFWVRNLVRREGSSFFLQKADGRFYPDFLCQLPGSADKPGVILAVEYKGADRWNGAEDDRLIGGLWANLSEGRCRFVMVKDKRWDWVEEVLK</sequence>
<dbReference type="SUPFAM" id="SSF52540">
    <property type="entry name" value="P-loop containing nucleoside triphosphate hydrolases"/>
    <property type="match status" value="2"/>
</dbReference>
<dbReference type="AlphaFoldDB" id="A0A1I7KHE5"/>
<dbReference type="GO" id="GO:0016787">
    <property type="term" value="F:hydrolase activity"/>
    <property type="evidence" value="ECO:0007669"/>
    <property type="project" value="InterPro"/>
</dbReference>
<feature type="domain" description="Helicase/UvrB N-terminal" evidence="1">
    <location>
        <begin position="67"/>
        <end position="255"/>
    </location>
</feature>
<dbReference type="EMBL" id="FPBX01000052">
    <property type="protein sequence ID" value="SFU96858.1"/>
    <property type="molecule type" value="Genomic_DNA"/>
</dbReference>
<keyword evidence="3" id="KW-1185">Reference proteome</keyword>
<dbReference type="Proteomes" id="UP000183656">
    <property type="component" value="Unassembled WGS sequence"/>
</dbReference>
<dbReference type="OrthoDB" id="9804145at2"/>
<gene>
    <name evidence="2" type="ORF">SAMN04489707_10522</name>
</gene>
<dbReference type="InterPro" id="IPR027417">
    <property type="entry name" value="P-loop_NTPase"/>
</dbReference>
<dbReference type="Pfam" id="PF04851">
    <property type="entry name" value="ResIII"/>
    <property type="match status" value="1"/>
</dbReference>
<dbReference type="GO" id="GO:0005829">
    <property type="term" value="C:cytosol"/>
    <property type="evidence" value="ECO:0007669"/>
    <property type="project" value="TreeGrafter"/>
</dbReference>
<reference evidence="2 3" key="1">
    <citation type="submission" date="2016-10" db="EMBL/GenBank/DDBJ databases">
        <authorList>
            <person name="de Groot N.N."/>
        </authorList>
    </citation>
    <scope>NUCLEOTIDE SEQUENCE [LARGE SCALE GENOMIC DNA]</scope>
    <source>
        <strain evidence="2 3">R-24608</strain>
    </source>
</reference>
<dbReference type="InterPro" id="IPR050742">
    <property type="entry name" value="Helicase_Restrict-Modif_Enz"/>
</dbReference>
<dbReference type="PANTHER" id="PTHR47396:SF1">
    <property type="entry name" value="ATP-DEPENDENT HELICASE IRC3-RELATED"/>
    <property type="match status" value="1"/>
</dbReference>
<dbReference type="Gene3D" id="3.40.50.300">
    <property type="entry name" value="P-loop containing nucleotide triphosphate hydrolases"/>
    <property type="match status" value="2"/>
</dbReference>